<feature type="signal peptide" evidence="2">
    <location>
        <begin position="1"/>
        <end position="17"/>
    </location>
</feature>
<feature type="chain" id="PRO_5041470183" description="Saposin B-type domain-containing protein" evidence="2">
    <location>
        <begin position="18"/>
        <end position="119"/>
    </location>
</feature>
<reference evidence="4" key="1">
    <citation type="submission" date="2023-06" db="EMBL/GenBank/DDBJ databases">
        <authorList>
            <person name="Delattre M."/>
        </authorList>
    </citation>
    <scope>NUCLEOTIDE SEQUENCE</scope>
    <source>
        <strain evidence="4">AF72</strain>
    </source>
</reference>
<evidence type="ECO:0000313" key="5">
    <source>
        <dbReference type="Proteomes" id="UP001177023"/>
    </source>
</evidence>
<organism evidence="4 5">
    <name type="scientific">Mesorhabditis spiculigera</name>
    <dbReference type="NCBI Taxonomy" id="96644"/>
    <lineage>
        <taxon>Eukaryota</taxon>
        <taxon>Metazoa</taxon>
        <taxon>Ecdysozoa</taxon>
        <taxon>Nematoda</taxon>
        <taxon>Chromadorea</taxon>
        <taxon>Rhabditida</taxon>
        <taxon>Rhabditina</taxon>
        <taxon>Rhabditomorpha</taxon>
        <taxon>Rhabditoidea</taxon>
        <taxon>Rhabditidae</taxon>
        <taxon>Mesorhabditinae</taxon>
        <taxon>Mesorhabditis</taxon>
    </lineage>
</organism>
<dbReference type="PROSITE" id="PS50015">
    <property type="entry name" value="SAP_B"/>
    <property type="match status" value="1"/>
</dbReference>
<evidence type="ECO:0000256" key="1">
    <source>
        <dbReference type="ARBA" id="ARBA00023157"/>
    </source>
</evidence>
<proteinExistence type="predicted"/>
<dbReference type="InterPro" id="IPR011001">
    <property type="entry name" value="Saposin-like"/>
</dbReference>
<evidence type="ECO:0000313" key="4">
    <source>
        <dbReference type="EMBL" id="CAJ0572780.1"/>
    </source>
</evidence>
<dbReference type="Proteomes" id="UP001177023">
    <property type="component" value="Unassembled WGS sequence"/>
</dbReference>
<dbReference type="InterPro" id="IPR008139">
    <property type="entry name" value="SaposinB_dom"/>
</dbReference>
<comment type="caution">
    <text evidence="4">The sequence shown here is derived from an EMBL/GenBank/DDBJ whole genome shotgun (WGS) entry which is preliminary data.</text>
</comment>
<feature type="domain" description="Saposin B-type" evidence="3">
    <location>
        <begin position="30"/>
        <end position="119"/>
    </location>
</feature>
<accession>A0AA36CQ75</accession>
<dbReference type="EMBL" id="CATQJA010002606">
    <property type="protein sequence ID" value="CAJ0572780.1"/>
    <property type="molecule type" value="Genomic_DNA"/>
</dbReference>
<gene>
    <name evidence="4" type="ORF">MSPICULIGERA_LOCUS11158</name>
</gene>
<dbReference type="AlphaFoldDB" id="A0AA36CQ75"/>
<feature type="non-terminal residue" evidence="4">
    <location>
        <position position="1"/>
    </location>
</feature>
<protein>
    <recommendedName>
        <fullName evidence="3">Saposin B-type domain-containing protein</fullName>
    </recommendedName>
</protein>
<keyword evidence="2" id="KW-0732">Signal</keyword>
<keyword evidence="1" id="KW-1015">Disulfide bond</keyword>
<evidence type="ECO:0000256" key="2">
    <source>
        <dbReference type="SAM" id="SignalP"/>
    </source>
</evidence>
<keyword evidence="5" id="KW-1185">Reference proteome</keyword>
<dbReference type="Gene3D" id="1.10.225.10">
    <property type="entry name" value="Saposin-like"/>
    <property type="match status" value="1"/>
</dbReference>
<evidence type="ECO:0000259" key="3">
    <source>
        <dbReference type="PROSITE" id="PS50015"/>
    </source>
</evidence>
<sequence length="119" mass="12983">MSFKTLLLAVIVAVVFCRPPLQILRPDVFGNQFCDLCQQAINESAVNLGNINVTVLEMPSNELKHLADEACAEAVKPGAEAFVCSHVIFEILNYMVGKTISDIDPKSACLDLTLCIDEN</sequence>
<name>A0AA36CQ75_9BILA</name>
<dbReference type="SUPFAM" id="SSF47862">
    <property type="entry name" value="Saposin"/>
    <property type="match status" value="1"/>
</dbReference>